<evidence type="ECO:0000256" key="8">
    <source>
        <dbReference type="ARBA" id="ARBA00048141"/>
    </source>
</evidence>
<reference evidence="11 13" key="1">
    <citation type="journal article" date="2016" name="Front. Microbiol.">
        <title>Comprehensive Phylogenetic Analysis of Bovine Non-aureus Staphylococci Species Based on Whole-Genome Sequencing.</title>
        <authorList>
            <person name="Naushad S."/>
            <person name="Barkema H.W."/>
            <person name="Luby C."/>
            <person name="Condas L.A."/>
            <person name="Nobrega D.B."/>
            <person name="Carson D.A."/>
            <person name="De Buck J."/>
        </authorList>
    </citation>
    <scope>NUCLEOTIDE SEQUENCE [LARGE SCALE GENOMIC DNA]</scope>
    <source>
        <strain evidence="11 13">SNUC 4337</strain>
    </source>
</reference>
<accession>A0A2T4SC60</accession>
<keyword evidence="4 9" id="KW-0808">Transferase</keyword>
<evidence type="ECO:0000313" key="12">
    <source>
        <dbReference type="EMBL" id="SUM54060.1"/>
    </source>
</evidence>
<comment type="similarity">
    <text evidence="9">Belongs to the acetylglutamate kinase family. ArgB subfamily.</text>
</comment>
<dbReference type="HAMAP" id="MF_00082">
    <property type="entry name" value="ArgB"/>
    <property type="match status" value="1"/>
</dbReference>
<dbReference type="GO" id="GO:0005737">
    <property type="term" value="C:cytoplasm"/>
    <property type="evidence" value="ECO:0007669"/>
    <property type="project" value="UniProtKB-SubCell"/>
</dbReference>
<feature type="binding site" evidence="9">
    <location>
        <position position="154"/>
    </location>
    <ligand>
        <name>substrate</name>
    </ligand>
</feature>
<dbReference type="Pfam" id="PF00696">
    <property type="entry name" value="AA_kinase"/>
    <property type="match status" value="1"/>
</dbReference>
<dbReference type="Proteomes" id="UP000240400">
    <property type="component" value="Unassembled WGS sequence"/>
</dbReference>
<keyword evidence="6 9" id="KW-0418">Kinase</keyword>
<dbReference type="AlphaFoldDB" id="A0A2T4SC60"/>
<feature type="site" description="Transition state stabilizer" evidence="9">
    <location>
        <position position="212"/>
    </location>
</feature>
<evidence type="ECO:0000313" key="11">
    <source>
        <dbReference type="EMBL" id="PTK59824.1"/>
    </source>
</evidence>
<comment type="subcellular location">
    <subcellularLocation>
        <location evidence="9">Cytoplasm</location>
    </subcellularLocation>
</comment>
<dbReference type="InterPro" id="IPR004662">
    <property type="entry name" value="AcgluKinase_fam"/>
</dbReference>
<gene>
    <name evidence="9 11" type="primary">argB</name>
    <name evidence="11" type="ORF">BUZ61_04205</name>
    <name evidence="12" type="ORF">NCTC13834_00343</name>
</gene>
<keyword evidence="9" id="KW-0963">Cytoplasm</keyword>
<dbReference type="InterPro" id="IPR001048">
    <property type="entry name" value="Asp/Glu/Uridylate_kinase"/>
</dbReference>
<evidence type="ECO:0000256" key="2">
    <source>
        <dbReference type="ARBA" id="ARBA00022571"/>
    </source>
</evidence>
<dbReference type="EMBL" id="UHDS01000001">
    <property type="protein sequence ID" value="SUM54060.1"/>
    <property type="molecule type" value="Genomic_DNA"/>
</dbReference>
<keyword evidence="2 9" id="KW-0055">Arginine biosynthesis</keyword>
<dbReference type="PIRSF" id="PIRSF000728">
    <property type="entry name" value="NAGK"/>
    <property type="match status" value="1"/>
</dbReference>
<dbReference type="RefSeq" id="WP_103373162.1">
    <property type="nucleotide sequence ID" value="NZ_BMCF01000001.1"/>
</dbReference>
<proteinExistence type="inferred from homology"/>
<comment type="function">
    <text evidence="9">Catalyzes the ATP-dependent phosphorylation of N-acetyl-L-glutamate.</text>
</comment>
<name>A0A2T4SC60_9STAP</name>
<dbReference type="OrthoDB" id="9803155at2"/>
<comment type="catalytic activity">
    <reaction evidence="8 9">
        <text>N-acetyl-L-glutamate + ATP = N-acetyl-L-glutamyl 5-phosphate + ADP</text>
        <dbReference type="Rhea" id="RHEA:14629"/>
        <dbReference type="ChEBI" id="CHEBI:30616"/>
        <dbReference type="ChEBI" id="CHEBI:44337"/>
        <dbReference type="ChEBI" id="CHEBI:57936"/>
        <dbReference type="ChEBI" id="CHEBI:456216"/>
        <dbReference type="EC" id="2.7.2.8"/>
    </reaction>
</comment>
<evidence type="ECO:0000256" key="7">
    <source>
        <dbReference type="ARBA" id="ARBA00022840"/>
    </source>
</evidence>
<feature type="binding site" evidence="9">
    <location>
        <position position="62"/>
    </location>
    <ligand>
        <name>substrate</name>
    </ligand>
</feature>
<evidence type="ECO:0000256" key="3">
    <source>
        <dbReference type="ARBA" id="ARBA00022605"/>
    </source>
</evidence>
<dbReference type="InterPro" id="IPR037528">
    <property type="entry name" value="ArgB"/>
</dbReference>
<dbReference type="EMBL" id="PZHR01000014">
    <property type="protein sequence ID" value="PTK59824.1"/>
    <property type="molecule type" value="Genomic_DNA"/>
</dbReference>
<evidence type="ECO:0000256" key="9">
    <source>
        <dbReference type="HAMAP-Rule" id="MF_00082"/>
    </source>
</evidence>
<dbReference type="PANTHER" id="PTHR23342">
    <property type="entry name" value="N-ACETYLGLUTAMATE SYNTHASE"/>
    <property type="match status" value="1"/>
</dbReference>
<evidence type="ECO:0000256" key="5">
    <source>
        <dbReference type="ARBA" id="ARBA00022741"/>
    </source>
</evidence>
<evidence type="ECO:0000256" key="4">
    <source>
        <dbReference type="ARBA" id="ARBA00022679"/>
    </source>
</evidence>
<feature type="domain" description="Aspartate/glutamate/uridylate kinase" evidence="10">
    <location>
        <begin position="4"/>
        <end position="230"/>
    </location>
</feature>
<dbReference type="Proteomes" id="UP000254412">
    <property type="component" value="Unassembled WGS sequence"/>
</dbReference>
<sequence length="254" mass="27416">MSYIIIKIGGSTLTNLHESTIEDIVQLKKQGYKPLIVHGGGPFINQSLKLQGVTSEFKDGLRVTTEDVLSVTSQTLIGQVNPSLVNKINRFDIKSIGINGMDAQLFDIVPLDPQYGFVGEPANIDVSVIESLTDSFVPVIASIGVLKQTGQIYNINADTLAYKLAQALNAPIYLLSDIPGVLINEKVQASLNAESIEAYIEQKLIYGGMIPKVQDAIQAIEMGCQKVVIAAGSESHIIQKLQNGHNVGTTIQNK</sequence>
<evidence type="ECO:0000256" key="1">
    <source>
        <dbReference type="ARBA" id="ARBA00004828"/>
    </source>
</evidence>
<organism evidence="11 13">
    <name type="scientific">Staphylococcus nepalensis</name>
    <dbReference type="NCBI Taxonomy" id="214473"/>
    <lineage>
        <taxon>Bacteria</taxon>
        <taxon>Bacillati</taxon>
        <taxon>Bacillota</taxon>
        <taxon>Bacilli</taxon>
        <taxon>Bacillales</taxon>
        <taxon>Staphylococcaceae</taxon>
        <taxon>Staphylococcus</taxon>
    </lineage>
</organism>
<dbReference type="GO" id="GO:0042450">
    <property type="term" value="P:L-arginine biosynthetic process via ornithine"/>
    <property type="evidence" value="ECO:0007669"/>
    <property type="project" value="UniProtKB-UniRule"/>
</dbReference>
<feature type="site" description="Transition state stabilizer" evidence="9">
    <location>
        <position position="7"/>
    </location>
</feature>
<comment type="pathway">
    <text evidence="1 9">Amino-acid biosynthesis; L-arginine biosynthesis; N(2)-acetyl-L-ornithine from L-glutamate: step 2/4.</text>
</comment>
<protein>
    <recommendedName>
        <fullName evidence="9">Acetylglutamate kinase</fullName>
        <ecNumber evidence="9">2.7.2.8</ecNumber>
    </recommendedName>
    <alternativeName>
        <fullName evidence="9">N-acetyl-L-glutamate 5-phosphotransferase</fullName>
    </alternativeName>
    <alternativeName>
        <fullName evidence="9">NAG kinase</fullName>
        <shortName evidence="9">NAGK</shortName>
    </alternativeName>
</protein>
<keyword evidence="7 9" id="KW-0067">ATP-binding</keyword>
<reference evidence="11" key="2">
    <citation type="submission" date="2018-03" db="EMBL/GenBank/DDBJ databases">
        <authorList>
            <person name="Keele B.F."/>
        </authorList>
    </citation>
    <scope>NUCLEOTIDE SEQUENCE</scope>
    <source>
        <strain evidence="11">SNUC 4337</strain>
    </source>
</reference>
<evidence type="ECO:0000256" key="6">
    <source>
        <dbReference type="ARBA" id="ARBA00022777"/>
    </source>
</evidence>
<reference evidence="12 14" key="3">
    <citation type="submission" date="2018-06" db="EMBL/GenBank/DDBJ databases">
        <authorList>
            <consortium name="Pathogen Informatics"/>
            <person name="Doyle S."/>
        </authorList>
    </citation>
    <scope>NUCLEOTIDE SEQUENCE [LARGE SCALE GENOMIC DNA]</scope>
    <source>
        <strain evidence="12 14">NCTC13834</strain>
    </source>
</reference>
<dbReference type="GO" id="GO:0005524">
    <property type="term" value="F:ATP binding"/>
    <property type="evidence" value="ECO:0007669"/>
    <property type="project" value="UniProtKB-UniRule"/>
</dbReference>
<keyword evidence="5 9" id="KW-0547">Nucleotide-binding</keyword>
<dbReference type="UniPathway" id="UPA00068">
    <property type="reaction ID" value="UER00107"/>
</dbReference>
<evidence type="ECO:0000313" key="14">
    <source>
        <dbReference type="Proteomes" id="UP000254412"/>
    </source>
</evidence>
<dbReference type="Gene3D" id="3.40.1160.10">
    <property type="entry name" value="Acetylglutamate kinase-like"/>
    <property type="match status" value="1"/>
</dbReference>
<dbReference type="SUPFAM" id="SSF53633">
    <property type="entry name" value="Carbamate kinase-like"/>
    <property type="match status" value="1"/>
</dbReference>
<dbReference type="CDD" id="cd04238">
    <property type="entry name" value="AAK_NAGK-like"/>
    <property type="match status" value="1"/>
</dbReference>
<evidence type="ECO:0000259" key="10">
    <source>
        <dbReference type="Pfam" id="PF00696"/>
    </source>
</evidence>
<dbReference type="GO" id="GO:0003991">
    <property type="term" value="F:acetylglutamate kinase activity"/>
    <property type="evidence" value="ECO:0007669"/>
    <property type="project" value="UniProtKB-UniRule"/>
</dbReference>
<feature type="binding site" evidence="9">
    <location>
        <begin position="40"/>
        <end position="41"/>
    </location>
    <ligand>
        <name>substrate</name>
    </ligand>
</feature>
<dbReference type="InterPro" id="IPR036393">
    <property type="entry name" value="AceGlu_kinase-like_sf"/>
</dbReference>
<evidence type="ECO:0000313" key="13">
    <source>
        <dbReference type="Proteomes" id="UP000240400"/>
    </source>
</evidence>
<keyword evidence="3 9" id="KW-0028">Amino-acid biosynthesis</keyword>
<dbReference type="EC" id="2.7.2.8" evidence="9"/>
<dbReference type="NCBIfam" id="TIGR00761">
    <property type="entry name" value="argB"/>
    <property type="match status" value="1"/>
</dbReference>
<dbReference type="PANTHER" id="PTHR23342:SF0">
    <property type="entry name" value="N-ACETYLGLUTAMATE SYNTHASE, MITOCHONDRIAL"/>
    <property type="match status" value="1"/>
</dbReference>